<name>A0A2U3BBM5_9VIBR</name>
<dbReference type="EMBL" id="QFWT01000003">
    <property type="protein sequence ID" value="PWI34178.1"/>
    <property type="molecule type" value="Genomic_DNA"/>
</dbReference>
<evidence type="ECO:0000259" key="8">
    <source>
        <dbReference type="Pfam" id="PF02470"/>
    </source>
</evidence>
<dbReference type="PANTHER" id="PTHR30462">
    <property type="entry name" value="INTERMEMBRANE TRANSPORT PROTEIN PQIB-RELATED"/>
    <property type="match status" value="1"/>
</dbReference>
<protein>
    <submittedName>
        <fullName evidence="9">Paraquat-inducible protein B</fullName>
    </submittedName>
</protein>
<comment type="subcellular location">
    <subcellularLocation>
        <location evidence="1">Cell inner membrane</location>
    </subcellularLocation>
</comment>
<keyword evidence="6 7" id="KW-0472">Membrane</keyword>
<keyword evidence="4 7" id="KW-0812">Transmembrane</keyword>
<dbReference type="InterPro" id="IPR003399">
    <property type="entry name" value="Mce/MlaD"/>
</dbReference>
<dbReference type="PANTHER" id="PTHR30462:SF0">
    <property type="entry name" value="INTERMEMBRANE TRANSPORT PROTEIN YEBT"/>
    <property type="match status" value="1"/>
</dbReference>
<dbReference type="Proteomes" id="UP000245362">
    <property type="component" value="Unassembled WGS sequence"/>
</dbReference>
<dbReference type="AlphaFoldDB" id="A0A2U3BBM5"/>
<evidence type="ECO:0000256" key="6">
    <source>
        <dbReference type="ARBA" id="ARBA00023136"/>
    </source>
</evidence>
<sequence length="880" mass="96412">MDNDAKQQDSYPPKVKRDYGISPLWIVPLVTLGLAVWLVIQAINEAGQSVKIYFSDAEGLIAGQTTIRYQGLEVGMVRNITLSEELDNIYVDVDVYPEATKLLGKNTRFWLVKPTASLSGISGLDALVSGNYIAIQPGKEIDDDEPRDVYTALEAAPADLQASQGLNITLESNDLGSVSIGSQILYRKIPIGEVYSYQLSDDGDQVLIKAFIKREFSHIVTSESRFWNVSGIGANIGFKGIDVHFESLSALLVGAIAVDAPDTGEPIEEYTHFKLYPDLKTAGRGIPVTIHLPEENKIAPNGTPIMYRGIEVGQITDLSFNGDRQSVIASAAIQPSFSDLLTTGARFLLEEPKLSLTELDNLSNLITGNYLTLVPGNGDKTRTFKAIRRDDLLKEQKQSVPITLIADDSFGLTAGSSVLYKGLTVGSVSSLSLLEGHVEIKALIDRPYKDLLKSANRFFVTGQATAKLTESGLTVSVPPARQLLTGSVSFISQGKPEKRNQYHLYGNKAQAELATYNQQGTSQLQLFAKELPSISEGSPLLYRNIPVGKISGYSLTREGVIIQAKIENRYRHLIQPQTVFWNRSGVEVNASLSGVNIKAAPLKSLIQGGIAFDVIPGVENKRGKSWLLYADFKHAKNYGREITLSTSENISIGKGTPIRYQGVTVGEVTQLLPDFKHSETDVIARVMPEYVPYITTRGSYFQVITPEVGINGIKNLDTLLSSYIDVKPGSGKAAFHFDLHLKPQKESGTHYTLQSESRDSLEVGTPVLYREMEVGSITNVELGAFADRIIVSIEIDKNYAYLIRENTVFWNVSGVDVSLGLSGAHIKAGTVDSIIRGGVAFAIPESTTLRPVARENQSFYLYPEAKDEWLAWRTPIPKPE</sequence>
<dbReference type="GO" id="GO:0005886">
    <property type="term" value="C:plasma membrane"/>
    <property type="evidence" value="ECO:0007669"/>
    <property type="project" value="UniProtKB-SubCell"/>
</dbReference>
<feature type="domain" description="Mce/MlaD" evidence="8">
    <location>
        <begin position="285"/>
        <end position="376"/>
    </location>
</feature>
<organism evidence="9 10">
    <name type="scientific">Vibrio albus</name>
    <dbReference type="NCBI Taxonomy" id="2200953"/>
    <lineage>
        <taxon>Bacteria</taxon>
        <taxon>Pseudomonadati</taxon>
        <taxon>Pseudomonadota</taxon>
        <taxon>Gammaproteobacteria</taxon>
        <taxon>Vibrionales</taxon>
        <taxon>Vibrionaceae</taxon>
        <taxon>Vibrio</taxon>
    </lineage>
</organism>
<dbReference type="RefSeq" id="WP_109319430.1">
    <property type="nucleotide sequence ID" value="NZ_QFWT01000003.1"/>
</dbReference>
<evidence type="ECO:0000256" key="4">
    <source>
        <dbReference type="ARBA" id="ARBA00022692"/>
    </source>
</evidence>
<proteinExistence type="predicted"/>
<feature type="domain" description="Mce/MlaD" evidence="8">
    <location>
        <begin position="748"/>
        <end position="808"/>
    </location>
</feature>
<gene>
    <name evidence="9" type="ORF">DI392_08300</name>
</gene>
<dbReference type="InterPro" id="IPR051800">
    <property type="entry name" value="PqiA-PqiB_transport"/>
</dbReference>
<dbReference type="OrthoDB" id="9806984at2"/>
<evidence type="ECO:0000313" key="10">
    <source>
        <dbReference type="Proteomes" id="UP000245362"/>
    </source>
</evidence>
<feature type="domain" description="Mce/MlaD" evidence="8">
    <location>
        <begin position="47"/>
        <end position="138"/>
    </location>
</feature>
<evidence type="ECO:0000256" key="3">
    <source>
        <dbReference type="ARBA" id="ARBA00022519"/>
    </source>
</evidence>
<feature type="domain" description="Mce/MlaD" evidence="8">
    <location>
        <begin position="399"/>
        <end position="464"/>
    </location>
</feature>
<feature type="domain" description="Mce/MlaD" evidence="8">
    <location>
        <begin position="165"/>
        <end position="225"/>
    </location>
</feature>
<reference evidence="9 10" key="1">
    <citation type="submission" date="2018-05" db="EMBL/GenBank/DDBJ databases">
        <title>Vibrio limimaris sp. nov., isolated from marine sediment.</title>
        <authorList>
            <person name="Li C.-M."/>
        </authorList>
    </citation>
    <scope>NUCLEOTIDE SEQUENCE [LARGE SCALE GENOMIC DNA]</scope>
    <source>
        <strain evidence="9 10">E4404</strain>
    </source>
</reference>
<evidence type="ECO:0000256" key="5">
    <source>
        <dbReference type="ARBA" id="ARBA00022989"/>
    </source>
</evidence>
<keyword evidence="3" id="KW-0997">Cell inner membrane</keyword>
<keyword evidence="2" id="KW-1003">Cell membrane</keyword>
<accession>A0A2U3BBM5</accession>
<keyword evidence="10" id="KW-1185">Reference proteome</keyword>
<evidence type="ECO:0000256" key="2">
    <source>
        <dbReference type="ARBA" id="ARBA00022475"/>
    </source>
</evidence>
<feature type="transmembrane region" description="Helical" evidence="7">
    <location>
        <begin position="21"/>
        <end position="40"/>
    </location>
</feature>
<evidence type="ECO:0000313" key="9">
    <source>
        <dbReference type="EMBL" id="PWI34178.1"/>
    </source>
</evidence>
<comment type="caution">
    <text evidence="9">The sequence shown here is derived from an EMBL/GenBank/DDBJ whole genome shotgun (WGS) entry which is preliminary data.</text>
</comment>
<dbReference type="Pfam" id="PF02470">
    <property type="entry name" value="MlaD"/>
    <property type="match status" value="6"/>
</dbReference>
<evidence type="ECO:0000256" key="1">
    <source>
        <dbReference type="ARBA" id="ARBA00004533"/>
    </source>
</evidence>
<feature type="domain" description="Mce/MlaD" evidence="8">
    <location>
        <begin position="639"/>
        <end position="729"/>
    </location>
</feature>
<evidence type="ECO:0000256" key="7">
    <source>
        <dbReference type="SAM" id="Phobius"/>
    </source>
</evidence>
<keyword evidence="5 7" id="KW-1133">Transmembrane helix</keyword>